<dbReference type="Gene3D" id="1.10.30.50">
    <property type="match status" value="1"/>
</dbReference>
<reference evidence="1 2" key="1">
    <citation type="journal article" date="2011" name="Stand. Genomic Sci.">
        <title>Complete genome sequence of Haliscomenobacter hydrossis type strain (O).</title>
        <authorList>
            <consortium name="US DOE Joint Genome Institute (JGI-PGF)"/>
            <person name="Daligault H."/>
            <person name="Lapidus A."/>
            <person name="Zeytun A."/>
            <person name="Nolan M."/>
            <person name="Lucas S."/>
            <person name="Del Rio T.G."/>
            <person name="Tice H."/>
            <person name="Cheng J.F."/>
            <person name="Tapia R."/>
            <person name="Han C."/>
            <person name="Goodwin L."/>
            <person name="Pitluck S."/>
            <person name="Liolios K."/>
            <person name="Pagani I."/>
            <person name="Ivanova N."/>
            <person name="Huntemann M."/>
            <person name="Mavromatis K."/>
            <person name="Mikhailova N."/>
            <person name="Pati A."/>
            <person name="Chen A."/>
            <person name="Palaniappan K."/>
            <person name="Land M."/>
            <person name="Hauser L."/>
            <person name="Brambilla E.M."/>
            <person name="Rohde M."/>
            <person name="Verbarg S."/>
            <person name="Goker M."/>
            <person name="Bristow J."/>
            <person name="Eisen J.A."/>
            <person name="Markowitz V."/>
            <person name="Hugenholtz P."/>
            <person name="Kyrpides N.C."/>
            <person name="Klenk H.P."/>
            <person name="Woyke T."/>
        </authorList>
    </citation>
    <scope>NUCLEOTIDE SEQUENCE [LARGE SCALE GENOMIC DNA]</scope>
    <source>
        <strain evidence="2">ATCC 27775 / DSM 1100 / LMG 10767 / O</strain>
    </source>
</reference>
<reference key="2">
    <citation type="submission" date="2011-04" db="EMBL/GenBank/DDBJ databases">
        <title>Complete sequence of chromosome of Haliscomenobacter hydrossis DSM 1100.</title>
        <authorList>
            <consortium name="US DOE Joint Genome Institute (JGI-PGF)"/>
            <person name="Lucas S."/>
            <person name="Han J."/>
            <person name="Lapidus A."/>
            <person name="Bruce D."/>
            <person name="Goodwin L."/>
            <person name="Pitluck S."/>
            <person name="Peters L."/>
            <person name="Kyrpides N."/>
            <person name="Mavromatis K."/>
            <person name="Ivanova N."/>
            <person name="Ovchinnikova G."/>
            <person name="Pagani I."/>
            <person name="Daligault H."/>
            <person name="Detter J.C."/>
            <person name="Han C."/>
            <person name="Land M."/>
            <person name="Hauser L."/>
            <person name="Markowitz V."/>
            <person name="Cheng J.-F."/>
            <person name="Hugenholtz P."/>
            <person name="Woyke T."/>
            <person name="Wu D."/>
            <person name="Verbarg S."/>
            <person name="Frueling A."/>
            <person name="Brambilla E."/>
            <person name="Klenk H.-P."/>
            <person name="Eisen J.A."/>
        </authorList>
    </citation>
    <scope>NUCLEOTIDE SEQUENCE</scope>
    <source>
        <strain>DSM 1100</strain>
    </source>
</reference>
<dbReference type="HOGENOM" id="CLU_051468_0_0_10"/>
<dbReference type="STRING" id="760192.Halhy_0735"/>
<evidence type="ECO:0000313" key="1">
    <source>
        <dbReference type="EMBL" id="AEE48643.1"/>
    </source>
</evidence>
<proteinExistence type="predicted"/>
<dbReference type="Proteomes" id="UP000008461">
    <property type="component" value="Chromosome"/>
</dbReference>
<organism evidence="1 2">
    <name type="scientific">Haliscomenobacter hydrossis (strain ATCC 27775 / DSM 1100 / LMG 10767 / O)</name>
    <dbReference type="NCBI Taxonomy" id="760192"/>
    <lineage>
        <taxon>Bacteria</taxon>
        <taxon>Pseudomonadati</taxon>
        <taxon>Bacteroidota</taxon>
        <taxon>Saprospiria</taxon>
        <taxon>Saprospirales</taxon>
        <taxon>Haliscomenobacteraceae</taxon>
        <taxon>Haliscomenobacter</taxon>
    </lineage>
</organism>
<dbReference type="eggNOG" id="COG1403">
    <property type="taxonomic scope" value="Bacteria"/>
</dbReference>
<name>F4L2S9_HALH1</name>
<evidence type="ECO:0000313" key="2">
    <source>
        <dbReference type="Proteomes" id="UP000008461"/>
    </source>
</evidence>
<accession>F4L2S9</accession>
<dbReference type="EMBL" id="CP002691">
    <property type="protein sequence ID" value="AEE48643.1"/>
    <property type="molecule type" value="Genomic_DNA"/>
</dbReference>
<dbReference type="AlphaFoldDB" id="F4L2S9"/>
<dbReference type="KEGG" id="hhy:Halhy_0735"/>
<sequence>MIKIQTKRPISLIAQEHLDMAKGQSKGDVYGKLKAKIAQGMPSDKLAFLKFLESKFETILIGNPHELNSLIEESQAYSAYKTETGGLKETLKKIFNYEKFSEKGENLWNTYWLADQLRVDTCPYCNRLYTHTVIKEKEISRPQFDHFWDQATYPFLALSFYNLIPSCYICNSTLKRNLPFSTDTHIHPYIEGFGDEIRFTLKIKDSSFFSGNLKAGSIDFLFVDEESELAIKAKKNIRDFKLREMYEEHIDYVYEQVNRALIYNRDYLDSLYQQFEGTLFRNEKDLSRFITANYVDDAELQKRPLSKLTKDISHQFGLD</sequence>
<evidence type="ECO:0008006" key="3">
    <source>
        <dbReference type="Google" id="ProtNLM"/>
    </source>
</evidence>
<dbReference type="RefSeq" id="WP_013763207.1">
    <property type="nucleotide sequence ID" value="NC_015510.1"/>
</dbReference>
<keyword evidence="2" id="KW-1185">Reference proteome</keyword>
<dbReference type="OrthoDB" id="9816185at2"/>
<gene>
    <name evidence="1" type="ordered locus">Halhy_0735</name>
</gene>
<protein>
    <recommendedName>
        <fullName evidence="3">HNH endonuclease</fullName>
    </recommendedName>
</protein>